<dbReference type="EMBL" id="VJMG01000029">
    <property type="protein sequence ID" value="TRL38698.1"/>
    <property type="molecule type" value="Genomic_DNA"/>
</dbReference>
<dbReference type="Proteomes" id="UP000316801">
    <property type="component" value="Unassembled WGS sequence"/>
</dbReference>
<comment type="caution">
    <text evidence="4">The sequence shown here is derived from an EMBL/GenBank/DDBJ whole genome shotgun (WGS) entry which is preliminary data.</text>
</comment>
<gene>
    <name evidence="4" type="primary">repB</name>
    <name evidence="4" type="ORF">FNA46_11990</name>
</gene>
<dbReference type="SUPFAM" id="SSF109709">
    <property type="entry name" value="KorB DNA-binding domain-like"/>
    <property type="match status" value="1"/>
</dbReference>
<evidence type="ECO:0000313" key="4">
    <source>
        <dbReference type="EMBL" id="TRL38698.1"/>
    </source>
</evidence>
<evidence type="ECO:0000256" key="1">
    <source>
        <dbReference type="ARBA" id="ARBA00006295"/>
    </source>
</evidence>
<evidence type="ECO:0000313" key="5">
    <source>
        <dbReference type="Proteomes" id="UP000316801"/>
    </source>
</evidence>
<dbReference type="RefSeq" id="WP_143125440.1">
    <property type="nucleotide sequence ID" value="NZ_VJMG01000029.1"/>
</dbReference>
<name>A0A549T9Z1_9HYPH</name>
<dbReference type="InterPro" id="IPR017819">
    <property type="entry name" value="Plasmid_partition_RepB"/>
</dbReference>
<dbReference type="Pfam" id="PF07506">
    <property type="entry name" value="RepB"/>
    <property type="match status" value="1"/>
</dbReference>
<evidence type="ECO:0000256" key="2">
    <source>
        <dbReference type="SAM" id="MobiDB-lite"/>
    </source>
</evidence>
<proteinExistence type="inferred from homology"/>
<dbReference type="Pfam" id="PF02195">
    <property type="entry name" value="ParB_N"/>
    <property type="match status" value="1"/>
</dbReference>
<dbReference type="InterPro" id="IPR011111">
    <property type="entry name" value="Plasmid_RepB"/>
</dbReference>
<sequence>MTKSPRKSIVASFGLLSAELESEPAVTTPASPVATVPPAVAPSPGQTPQPRVGAGVIGAAHRAIDDIRAERDRLRAIVEAGGGSILELDPKLVDPSPYPDRLPDDDVSDFEAFKRSIASEGQKVPIQVRRHPTAAGRYQIVYGHRRWRAALELQQSVRALEVELSDIDLVVAQGIENANRQDLTWIERALFALRMDEAGVRPRDIYAALSIEDAELARMRSVYRAVPLDVIEAIGRAPKIGRPRWLDLAKTLNSEPGALDVVRSTLSGLAVDALTSDLRFQRVLSAVKPGVPTRTPGQLLADRNGRRLGACLVSGGEMRISADSPLGKDFIRFVEQQLPSLVERFTATRDT</sequence>
<dbReference type="InterPro" id="IPR036086">
    <property type="entry name" value="ParB/Sulfiredoxin_sf"/>
</dbReference>
<dbReference type="InterPro" id="IPR003115">
    <property type="entry name" value="ParB_N"/>
</dbReference>
<dbReference type="InterPro" id="IPR004437">
    <property type="entry name" value="ParB/RepB/Spo0J"/>
</dbReference>
<accession>A0A549T9Z1</accession>
<dbReference type="SUPFAM" id="SSF110849">
    <property type="entry name" value="ParB/Sulfiredoxin"/>
    <property type="match status" value="1"/>
</dbReference>
<feature type="domain" description="ParB-like N-terminal" evidence="3">
    <location>
        <begin position="86"/>
        <end position="178"/>
    </location>
</feature>
<dbReference type="Gene3D" id="3.90.1530.30">
    <property type="match status" value="1"/>
</dbReference>
<dbReference type="PANTHER" id="PTHR33375:SF1">
    <property type="entry name" value="CHROMOSOME-PARTITIONING PROTEIN PARB-RELATED"/>
    <property type="match status" value="1"/>
</dbReference>
<protein>
    <submittedName>
        <fullName evidence="4">Plasmid partitioning protein RepB</fullName>
    </submittedName>
</protein>
<reference evidence="4 5" key="1">
    <citation type="submission" date="2019-07" db="EMBL/GenBank/DDBJ databases">
        <title>Ln-dependent methylotrophs.</title>
        <authorList>
            <person name="Tani A."/>
        </authorList>
    </citation>
    <scope>NUCLEOTIDE SEQUENCE [LARGE SCALE GENOMIC DNA]</scope>
    <source>
        <strain evidence="4 5">SM12</strain>
    </source>
</reference>
<dbReference type="NCBIfam" id="TIGR00180">
    <property type="entry name" value="parB_part"/>
    <property type="match status" value="1"/>
</dbReference>
<comment type="similarity">
    <text evidence="1">Belongs to the ParB family.</text>
</comment>
<dbReference type="PANTHER" id="PTHR33375">
    <property type="entry name" value="CHROMOSOME-PARTITIONING PROTEIN PARB-RELATED"/>
    <property type="match status" value="1"/>
</dbReference>
<dbReference type="GO" id="GO:0007059">
    <property type="term" value="P:chromosome segregation"/>
    <property type="evidence" value="ECO:0007669"/>
    <property type="project" value="TreeGrafter"/>
</dbReference>
<feature type="region of interest" description="Disordered" evidence="2">
    <location>
        <begin position="21"/>
        <end position="51"/>
    </location>
</feature>
<organism evidence="4 5">
    <name type="scientific">Rhizobium straminoryzae</name>
    <dbReference type="NCBI Taxonomy" id="1387186"/>
    <lineage>
        <taxon>Bacteria</taxon>
        <taxon>Pseudomonadati</taxon>
        <taxon>Pseudomonadota</taxon>
        <taxon>Alphaproteobacteria</taxon>
        <taxon>Hyphomicrobiales</taxon>
        <taxon>Rhizobiaceae</taxon>
        <taxon>Rhizobium/Agrobacterium group</taxon>
        <taxon>Rhizobium</taxon>
    </lineage>
</organism>
<dbReference type="NCBIfam" id="TIGR03454">
    <property type="entry name" value="partition_RepB"/>
    <property type="match status" value="1"/>
</dbReference>
<dbReference type="SMART" id="SM00470">
    <property type="entry name" value="ParB"/>
    <property type="match status" value="1"/>
</dbReference>
<dbReference type="InterPro" id="IPR050336">
    <property type="entry name" value="Chromosome_partition/occlusion"/>
</dbReference>
<evidence type="ECO:0000259" key="3">
    <source>
        <dbReference type="SMART" id="SM00470"/>
    </source>
</evidence>
<dbReference type="CDD" id="cd16405">
    <property type="entry name" value="RepB_like_N"/>
    <property type="match status" value="1"/>
</dbReference>
<dbReference type="InterPro" id="IPR037972">
    <property type="entry name" value="RepB_N"/>
</dbReference>
<dbReference type="GO" id="GO:0003677">
    <property type="term" value="F:DNA binding"/>
    <property type="evidence" value="ECO:0007669"/>
    <property type="project" value="InterPro"/>
</dbReference>
<dbReference type="GO" id="GO:0005694">
    <property type="term" value="C:chromosome"/>
    <property type="evidence" value="ECO:0007669"/>
    <property type="project" value="TreeGrafter"/>
</dbReference>
<keyword evidence="5" id="KW-1185">Reference proteome</keyword>
<feature type="compositionally biased region" description="Low complexity" evidence="2">
    <location>
        <begin position="24"/>
        <end position="38"/>
    </location>
</feature>
<dbReference type="AlphaFoldDB" id="A0A549T9Z1"/>